<name>A0A074WAH2_9PEZI</name>
<sequence>MASSSTYSRHETVAAITDFYTFYIRLPYVDPTALVFPPVGGWPDVNATELHNSGKSNEVIELLRHLPYLEHSSIRGGWTIDSESACIQYHKGVCYNDSPDAIRNLPGYVIPIADMVDRNGSYLLLDTETGNVTSYSIMANNIGGNNWDEYERLAESDKWRASPTMPVKQFFERWRMLYEKLIWMVAPPVDDSHGDGGTYFTRADNAVEEDEMLESDDVDDVEIEDECTKAVYDIYKKHGWPGRTFDREACKSELKEYLEDY</sequence>
<evidence type="ECO:0000313" key="2">
    <source>
        <dbReference type="Proteomes" id="UP000027730"/>
    </source>
</evidence>
<reference evidence="1 2" key="1">
    <citation type="journal article" date="2014" name="BMC Genomics">
        <title>Genome sequencing of four Aureobasidium pullulans varieties: biotechnological potential, stress tolerance, and description of new species.</title>
        <authorList>
            <person name="Gostin Ar C."/>
            <person name="Ohm R.A."/>
            <person name="Kogej T."/>
            <person name="Sonjak S."/>
            <person name="Turk M."/>
            <person name="Zajc J."/>
            <person name="Zalar P."/>
            <person name="Grube M."/>
            <person name="Sun H."/>
            <person name="Han J."/>
            <person name="Sharma A."/>
            <person name="Chiniquy J."/>
            <person name="Ngan C.Y."/>
            <person name="Lipzen A."/>
            <person name="Barry K."/>
            <person name="Grigoriev I.V."/>
            <person name="Gunde-Cimerman N."/>
        </authorList>
    </citation>
    <scope>NUCLEOTIDE SEQUENCE [LARGE SCALE GENOMIC DNA]</scope>
    <source>
        <strain evidence="1 2">CBS 147.97</strain>
    </source>
</reference>
<organism evidence="1 2">
    <name type="scientific">Aureobasidium namibiae CBS 147.97</name>
    <dbReference type="NCBI Taxonomy" id="1043004"/>
    <lineage>
        <taxon>Eukaryota</taxon>
        <taxon>Fungi</taxon>
        <taxon>Dikarya</taxon>
        <taxon>Ascomycota</taxon>
        <taxon>Pezizomycotina</taxon>
        <taxon>Dothideomycetes</taxon>
        <taxon>Dothideomycetidae</taxon>
        <taxon>Dothideales</taxon>
        <taxon>Saccotheciaceae</taxon>
        <taxon>Aureobasidium</taxon>
    </lineage>
</organism>
<protein>
    <submittedName>
        <fullName evidence="1">Uncharacterized protein</fullName>
    </submittedName>
</protein>
<dbReference type="HOGENOM" id="CLU_054614_1_0_1"/>
<evidence type="ECO:0000313" key="1">
    <source>
        <dbReference type="EMBL" id="KEQ70070.1"/>
    </source>
</evidence>
<dbReference type="Proteomes" id="UP000027730">
    <property type="component" value="Unassembled WGS sequence"/>
</dbReference>
<proteinExistence type="predicted"/>
<accession>A0A074WAH2</accession>
<dbReference type="OrthoDB" id="5343383at2759"/>
<dbReference type="EMBL" id="KL584718">
    <property type="protein sequence ID" value="KEQ70070.1"/>
    <property type="molecule type" value="Genomic_DNA"/>
</dbReference>
<keyword evidence="2" id="KW-1185">Reference proteome</keyword>
<dbReference type="RefSeq" id="XP_013424404.1">
    <property type="nucleotide sequence ID" value="XM_013568950.1"/>
</dbReference>
<gene>
    <name evidence="1" type="ORF">M436DRAFT_84672</name>
</gene>
<dbReference type="AlphaFoldDB" id="A0A074WAH2"/>
<dbReference type="STRING" id="1043004.A0A074WAH2"/>
<dbReference type="GeneID" id="25417392"/>